<dbReference type="InterPro" id="IPR013785">
    <property type="entry name" value="Aldolase_TIM"/>
</dbReference>
<comment type="function">
    <text evidence="1 12">Catalyzes the condensation of (S)-aspartate-beta-semialdehyde [(S)-ASA] and pyruvate to 4-hydroxy-tetrahydrodipicolinate (HTPA).</text>
</comment>
<evidence type="ECO:0000313" key="17">
    <source>
        <dbReference type="Proteomes" id="UP000516117"/>
    </source>
</evidence>
<sequence>MRPLFGRVLTAMVTPFTPDGSQVDYAQVARLAAHLVDDLGNDGLVINGTTGEAPTTSDEEKRRILDAVVTAVGDRATVVAGVGTFSTHHTIELARQAADVGVDGLLVVTPYYSRPPADALEDHFVSVADATDLPVMLYDIPHRAGLPIPEDLLIRLDAHPRIRAVKDAKGSIVSTSQVLANTNLAYYAGDDAYLLPLLSVGGVGVVGTSTHFTAPAAARIIDLFTAGRVEEAIEANRQALPAFQGVFATQGCMMVKATLAARGFEAGGCRPPMGRVAPATVAAYAELLETYGFGA</sequence>
<feature type="active site" description="Proton donor/acceptor" evidence="12 14">
    <location>
        <position position="138"/>
    </location>
</feature>
<feature type="site" description="Part of a proton relay during catalysis" evidence="12">
    <location>
        <position position="112"/>
    </location>
</feature>
<reference evidence="16 17" key="1">
    <citation type="submission" date="2020-08" db="EMBL/GenBank/DDBJ databases">
        <title>Genome sequence of Tessaracoccus defluvii JCM 17540T.</title>
        <authorList>
            <person name="Hyun D.-W."/>
            <person name="Bae J.-W."/>
        </authorList>
    </citation>
    <scope>NUCLEOTIDE SEQUENCE [LARGE SCALE GENOMIC DNA]</scope>
    <source>
        <strain evidence="16 17">JCM 17540</strain>
    </source>
</reference>
<evidence type="ECO:0000256" key="12">
    <source>
        <dbReference type="HAMAP-Rule" id="MF_00418"/>
    </source>
</evidence>
<keyword evidence="10 12" id="KW-0704">Schiff base</keyword>
<dbReference type="HAMAP" id="MF_00418">
    <property type="entry name" value="DapA"/>
    <property type="match status" value="1"/>
</dbReference>
<dbReference type="Proteomes" id="UP000516117">
    <property type="component" value="Chromosome"/>
</dbReference>
<feature type="binding site" evidence="12 15">
    <location>
        <position position="206"/>
    </location>
    <ligand>
        <name>pyruvate</name>
        <dbReference type="ChEBI" id="CHEBI:15361"/>
    </ligand>
</feature>
<keyword evidence="8 12" id="KW-0457">Lysine biosynthesis</keyword>
<dbReference type="InterPro" id="IPR020625">
    <property type="entry name" value="Schiff_base-form_aldolases_AS"/>
</dbReference>
<organism evidence="16 17">
    <name type="scientific">Tessaracoccus defluvii</name>
    <dbReference type="NCBI Taxonomy" id="1285901"/>
    <lineage>
        <taxon>Bacteria</taxon>
        <taxon>Bacillati</taxon>
        <taxon>Actinomycetota</taxon>
        <taxon>Actinomycetes</taxon>
        <taxon>Propionibacteriales</taxon>
        <taxon>Propionibacteriaceae</taxon>
        <taxon>Tessaracoccus</taxon>
    </lineage>
</organism>
<comment type="subunit">
    <text evidence="12">Homotetramer; dimer of dimers.</text>
</comment>
<evidence type="ECO:0000256" key="8">
    <source>
        <dbReference type="ARBA" id="ARBA00023154"/>
    </source>
</evidence>
<dbReference type="RefSeq" id="WP_187722643.1">
    <property type="nucleotide sequence ID" value="NZ_BAABBL010000006.1"/>
</dbReference>
<evidence type="ECO:0000256" key="15">
    <source>
        <dbReference type="PIRSR" id="PIRSR001365-2"/>
    </source>
</evidence>
<comment type="pathway">
    <text evidence="2 12">Amino-acid biosynthesis; L-lysine biosynthesis via DAP pathway; (S)-tetrahydrodipicolinate from L-aspartate: step 3/4.</text>
</comment>
<evidence type="ECO:0000256" key="2">
    <source>
        <dbReference type="ARBA" id="ARBA00005120"/>
    </source>
</evidence>
<dbReference type="AlphaFoldDB" id="A0A7H0HAI9"/>
<protein>
    <recommendedName>
        <fullName evidence="4 12">4-hydroxy-tetrahydrodipicolinate synthase</fullName>
        <shortName evidence="12">HTPA synthase</shortName>
        <ecNumber evidence="4 12">4.3.3.7</ecNumber>
    </recommendedName>
</protein>
<keyword evidence="9 12" id="KW-0456">Lyase</keyword>
<dbReference type="NCBIfam" id="TIGR00674">
    <property type="entry name" value="dapA"/>
    <property type="match status" value="1"/>
</dbReference>
<dbReference type="GO" id="GO:0009089">
    <property type="term" value="P:lysine biosynthetic process via diaminopimelate"/>
    <property type="evidence" value="ECO:0007669"/>
    <property type="project" value="UniProtKB-UniRule"/>
</dbReference>
<dbReference type="PROSITE" id="PS00665">
    <property type="entry name" value="DHDPS_1"/>
    <property type="match status" value="1"/>
</dbReference>
<dbReference type="InterPro" id="IPR005263">
    <property type="entry name" value="DapA"/>
</dbReference>
<keyword evidence="5 12" id="KW-0963">Cytoplasm</keyword>
<dbReference type="PRINTS" id="PR00146">
    <property type="entry name" value="DHPICSNTHASE"/>
</dbReference>
<feature type="active site" description="Schiff-base intermediate with substrate" evidence="12 14">
    <location>
        <position position="166"/>
    </location>
</feature>
<accession>A0A7H0HAI9</accession>
<comment type="subcellular location">
    <subcellularLocation>
        <location evidence="12">Cytoplasm</location>
    </subcellularLocation>
</comment>
<evidence type="ECO:0000256" key="5">
    <source>
        <dbReference type="ARBA" id="ARBA00022490"/>
    </source>
</evidence>
<proteinExistence type="inferred from homology"/>
<keyword evidence="7 12" id="KW-0220">Diaminopimelate biosynthesis</keyword>
<dbReference type="PANTHER" id="PTHR12128">
    <property type="entry name" value="DIHYDRODIPICOLINATE SYNTHASE"/>
    <property type="match status" value="1"/>
</dbReference>
<dbReference type="GO" id="GO:0019877">
    <property type="term" value="P:diaminopimelate biosynthetic process"/>
    <property type="evidence" value="ECO:0007669"/>
    <property type="project" value="UniProtKB-UniRule"/>
</dbReference>
<dbReference type="Gene3D" id="3.20.20.70">
    <property type="entry name" value="Aldolase class I"/>
    <property type="match status" value="1"/>
</dbReference>
<comment type="catalytic activity">
    <reaction evidence="11 12">
        <text>L-aspartate 4-semialdehyde + pyruvate = (2S,4S)-4-hydroxy-2,3,4,5-tetrahydrodipicolinate + H2O + H(+)</text>
        <dbReference type="Rhea" id="RHEA:34171"/>
        <dbReference type="ChEBI" id="CHEBI:15361"/>
        <dbReference type="ChEBI" id="CHEBI:15377"/>
        <dbReference type="ChEBI" id="CHEBI:15378"/>
        <dbReference type="ChEBI" id="CHEBI:67139"/>
        <dbReference type="ChEBI" id="CHEBI:537519"/>
        <dbReference type="EC" id="4.3.3.7"/>
    </reaction>
</comment>
<evidence type="ECO:0000256" key="13">
    <source>
        <dbReference type="PIRNR" id="PIRNR001365"/>
    </source>
</evidence>
<dbReference type="EMBL" id="CP060789">
    <property type="protein sequence ID" value="QNP57555.1"/>
    <property type="molecule type" value="Genomic_DNA"/>
</dbReference>
<dbReference type="InterPro" id="IPR020624">
    <property type="entry name" value="Schiff_base-form_aldolases_CS"/>
</dbReference>
<evidence type="ECO:0000256" key="6">
    <source>
        <dbReference type="ARBA" id="ARBA00022605"/>
    </source>
</evidence>
<dbReference type="PROSITE" id="PS00666">
    <property type="entry name" value="DHDPS_2"/>
    <property type="match status" value="1"/>
</dbReference>
<evidence type="ECO:0000313" key="16">
    <source>
        <dbReference type="EMBL" id="QNP57555.1"/>
    </source>
</evidence>
<dbReference type="GO" id="GO:0008840">
    <property type="term" value="F:4-hydroxy-tetrahydrodipicolinate synthase activity"/>
    <property type="evidence" value="ECO:0007669"/>
    <property type="project" value="UniProtKB-UniRule"/>
</dbReference>
<feature type="binding site" evidence="12 15">
    <location>
        <position position="50"/>
    </location>
    <ligand>
        <name>pyruvate</name>
        <dbReference type="ChEBI" id="CHEBI:15361"/>
    </ligand>
</feature>
<dbReference type="PIRSF" id="PIRSF001365">
    <property type="entry name" value="DHDPS"/>
    <property type="match status" value="1"/>
</dbReference>
<evidence type="ECO:0000256" key="4">
    <source>
        <dbReference type="ARBA" id="ARBA00012086"/>
    </source>
</evidence>
<dbReference type="GO" id="GO:0005829">
    <property type="term" value="C:cytosol"/>
    <property type="evidence" value="ECO:0007669"/>
    <property type="project" value="TreeGrafter"/>
</dbReference>
<dbReference type="KEGG" id="tdf:H9L22_09255"/>
<dbReference type="SUPFAM" id="SSF51569">
    <property type="entry name" value="Aldolase"/>
    <property type="match status" value="1"/>
</dbReference>
<evidence type="ECO:0000256" key="7">
    <source>
        <dbReference type="ARBA" id="ARBA00022915"/>
    </source>
</evidence>
<dbReference type="PANTHER" id="PTHR12128:SF66">
    <property type="entry name" value="4-HYDROXY-2-OXOGLUTARATE ALDOLASE, MITOCHONDRIAL"/>
    <property type="match status" value="1"/>
</dbReference>
<comment type="similarity">
    <text evidence="3 12 13">Belongs to the DapA family.</text>
</comment>
<gene>
    <name evidence="12 16" type="primary">dapA</name>
    <name evidence="16" type="ORF">H9L22_09255</name>
</gene>
<dbReference type="EC" id="4.3.3.7" evidence="4 12"/>
<evidence type="ECO:0000256" key="11">
    <source>
        <dbReference type="ARBA" id="ARBA00047836"/>
    </source>
</evidence>
<evidence type="ECO:0000256" key="14">
    <source>
        <dbReference type="PIRSR" id="PIRSR001365-1"/>
    </source>
</evidence>
<name>A0A7H0HAI9_9ACTN</name>
<keyword evidence="17" id="KW-1185">Reference proteome</keyword>
<evidence type="ECO:0000256" key="9">
    <source>
        <dbReference type="ARBA" id="ARBA00023239"/>
    </source>
</evidence>
<dbReference type="UniPathway" id="UPA00034">
    <property type="reaction ID" value="UER00017"/>
</dbReference>
<dbReference type="SMART" id="SM01130">
    <property type="entry name" value="DHDPS"/>
    <property type="match status" value="1"/>
</dbReference>
<dbReference type="InterPro" id="IPR002220">
    <property type="entry name" value="DapA-like"/>
</dbReference>
<dbReference type="Pfam" id="PF00701">
    <property type="entry name" value="DHDPS"/>
    <property type="match status" value="1"/>
</dbReference>
<dbReference type="CDD" id="cd00950">
    <property type="entry name" value="DHDPS"/>
    <property type="match status" value="1"/>
</dbReference>
<evidence type="ECO:0000256" key="3">
    <source>
        <dbReference type="ARBA" id="ARBA00007592"/>
    </source>
</evidence>
<comment type="caution">
    <text evidence="12">Was originally thought to be a dihydrodipicolinate synthase (DHDPS), catalyzing the condensation of (S)-aspartate-beta-semialdehyde [(S)-ASA] and pyruvate to dihydrodipicolinate (DHDP). However, it was shown in E.coli that the product of the enzymatic reaction is not dihydrodipicolinate but in fact (4S)-4-hydroxy-2,3,4,5-tetrahydro-(2S)-dipicolinic acid (HTPA), and that the consecutive dehydration reaction leading to DHDP is not spontaneous but catalyzed by DapB.</text>
</comment>
<feature type="site" description="Part of a proton relay during catalysis" evidence="12">
    <location>
        <position position="49"/>
    </location>
</feature>
<keyword evidence="6 12" id="KW-0028">Amino-acid biosynthesis</keyword>
<evidence type="ECO:0000256" key="1">
    <source>
        <dbReference type="ARBA" id="ARBA00003294"/>
    </source>
</evidence>
<evidence type="ECO:0000256" key="10">
    <source>
        <dbReference type="ARBA" id="ARBA00023270"/>
    </source>
</evidence>